<dbReference type="InterPro" id="IPR001584">
    <property type="entry name" value="Integrase_cat-core"/>
</dbReference>
<dbReference type="Gene3D" id="3.30.70.270">
    <property type="match status" value="1"/>
</dbReference>
<protein>
    <recommendedName>
        <fullName evidence="1">Integrase catalytic domain-containing protein</fullName>
    </recommendedName>
</protein>
<dbReference type="Gene3D" id="3.30.420.10">
    <property type="entry name" value="Ribonuclease H-like superfamily/Ribonuclease H"/>
    <property type="match status" value="1"/>
</dbReference>
<dbReference type="GO" id="GO:0042575">
    <property type="term" value="C:DNA polymerase complex"/>
    <property type="evidence" value="ECO:0007669"/>
    <property type="project" value="UniProtKB-ARBA"/>
</dbReference>
<dbReference type="EMBL" id="GEZM01103136">
    <property type="protein sequence ID" value="JAV51536.1"/>
    <property type="molecule type" value="Transcribed_RNA"/>
</dbReference>
<accession>A0A1Y1JX04</accession>
<dbReference type="Pfam" id="PF17921">
    <property type="entry name" value="Integrase_H2C2"/>
    <property type="match status" value="1"/>
</dbReference>
<reference evidence="2" key="1">
    <citation type="journal article" date="2016" name="Sci. Rep.">
        <title>Molecular characterization of firefly nuptial gifts: a multi-omics approach sheds light on postcopulatory sexual selection.</title>
        <authorList>
            <person name="Al-Wathiqui N."/>
            <person name="Fallon T.R."/>
            <person name="South A."/>
            <person name="Weng J.K."/>
            <person name="Lewis S.M."/>
        </authorList>
    </citation>
    <scope>NUCLEOTIDE SEQUENCE</scope>
</reference>
<dbReference type="Pfam" id="PF18701">
    <property type="entry name" value="DUF5641"/>
    <property type="match status" value="1"/>
</dbReference>
<name>A0A1Y1JX04_PHOPY</name>
<dbReference type="PANTHER" id="PTHR47331">
    <property type="entry name" value="PHD-TYPE DOMAIN-CONTAINING PROTEIN"/>
    <property type="match status" value="1"/>
</dbReference>
<dbReference type="Pfam" id="PF05380">
    <property type="entry name" value="Peptidase_A17"/>
    <property type="match status" value="1"/>
</dbReference>
<dbReference type="Gene3D" id="3.10.10.10">
    <property type="entry name" value="HIV Type 1 Reverse Transcriptase, subunit A, domain 1"/>
    <property type="match status" value="1"/>
</dbReference>
<dbReference type="PROSITE" id="PS50994">
    <property type="entry name" value="INTEGRASE"/>
    <property type="match status" value="1"/>
</dbReference>
<dbReference type="InterPro" id="IPR012337">
    <property type="entry name" value="RNaseH-like_sf"/>
</dbReference>
<dbReference type="InterPro" id="IPR040676">
    <property type="entry name" value="DUF5641"/>
</dbReference>
<dbReference type="GO" id="GO:0071897">
    <property type="term" value="P:DNA biosynthetic process"/>
    <property type="evidence" value="ECO:0007669"/>
    <property type="project" value="UniProtKB-ARBA"/>
</dbReference>
<evidence type="ECO:0000313" key="2">
    <source>
        <dbReference type="EMBL" id="JAV51536.1"/>
    </source>
</evidence>
<dbReference type="GO" id="GO:0015074">
    <property type="term" value="P:DNA integration"/>
    <property type="evidence" value="ECO:0007669"/>
    <property type="project" value="InterPro"/>
</dbReference>
<dbReference type="InterPro" id="IPR041588">
    <property type="entry name" value="Integrase_H2C2"/>
</dbReference>
<sequence length="1369" mass="156772">MCNLAVKPKAKKGKGMECNYCMELGHKVYRCNKFKGISVIDRINFIETKGFCKLCLNDHIDKCNLNLKCHVCKEGHNSLLHQIEESSVVSVGQNHVENVILPIIKVKIKSRNGQETVVRALVDTGSQTSFCTTNLINKLKLNTFNSGKTILGITNTMSKVSKAVHLLIESCTTNYKLSIKCSVVERITKNLPQVPIDISQLIMPNNIILSDNEFNVPKPIDLLLSADIFFKILRQDRLQIGNLVLQDTVFGYMVSGTVQQNICNLSLEYCHFNLEELVSKFWDTEKVSEIYPEFTTEQEACESCFQKSVVRVGNRFQVSLPLKQELNPDTLGNSYKIALKRFINLEKRFSINPTLFESYSRFINEYIELGHAKMVELQNDEKIAHFLAHHPVIRDDKKTTKLRVVFDGSMKTNKQVSLNDFMYNGAVVQNELFDILLLFRTFKFVILSDIKQMYRQILISPEHKPLQNILWRSDPKSSITCLQLQTVTYGLKSSPFLATRCLVELCNLEGKKFPLAARAVLHNTYVDDILAGGDTVEEVIQLRDELIQLLSNGSFELHKWCSNNPSILNGIPIELQHFDEREMNHDLIVKTLGLSFDVKLDMFKISSPKESITKANTKRKILSFLCKFYDPLGLVGPLFVSAKIIMQRLWLKKIDWDDILSDELLETWEEFVENLRKMEPINIPRYLQLNSHATSELVGFCDASMFAYGAVVYIRTVNETVTSTLLCSKSRIAPLNKKLTIPRLELNSALLLANVIHKVYSVLKKRINKVYLYSDSNIVLAWIKTNSVKLNPYVANRIIKIQGLTKGMQWSYINTKDNPADCLSRGINPNEISKNKIWWYGPSYFLNVNYKHPLSEVKLAEPLPEQKIACTQIILESSTLFAKYSSISKLERIIAWILRFKHNASRPKYKLVGNLKPFEIYNALEKILIVEQQFHFHEEFKLIQNGQQVKTQLASLHPFIDRRGILRVGGRLQNAQIEYDQKHPIILPKKSIITDLIIIREHKKLLHAGQKQILSSLNLKYWLINGNREIKKIIHKCVICFRLKAQCAQQLMGSLPEPRVTYNRPFHNVGVDFCGPFQLKQSTIRRSVITKSYIALFVCFSIKAIHMELLSDLTADNFLSVLKRFISRRGKPAKIYCDNGGTFKGANRKLSELRNMCKKESANKVENYSLDEGIEFIFTPAYSPVFGGLWEAGIKSAKAHLKRVVGNNVLTYEQFNTIIIQIEGILNSRPLTPMSNDCTSLEYLSPGHFLIGSTFTSFPESDCTSIPQNRLKMWRLCTQIQQQFWKKWHVDYLVQLQARPKWKAPTPNLQVGMLVLIKDLNLPPLKWPLGRITRTLPGNDNKVRVVEVKTHKGTYIRSVTKLAILPIDL</sequence>
<evidence type="ECO:0000259" key="1">
    <source>
        <dbReference type="PROSITE" id="PS50994"/>
    </source>
</evidence>
<feature type="domain" description="Integrase catalytic" evidence="1">
    <location>
        <begin position="1061"/>
        <end position="1254"/>
    </location>
</feature>
<dbReference type="InterPro" id="IPR043128">
    <property type="entry name" value="Rev_trsase/Diguanyl_cyclase"/>
</dbReference>
<dbReference type="SUPFAM" id="SSF56672">
    <property type="entry name" value="DNA/RNA polymerases"/>
    <property type="match status" value="1"/>
</dbReference>
<dbReference type="InterPro" id="IPR036397">
    <property type="entry name" value="RNaseH_sf"/>
</dbReference>
<dbReference type="SUPFAM" id="SSF53098">
    <property type="entry name" value="Ribonuclease H-like"/>
    <property type="match status" value="1"/>
</dbReference>
<dbReference type="EMBL" id="GEZM01103137">
    <property type="protein sequence ID" value="JAV51534.1"/>
    <property type="molecule type" value="Transcribed_RNA"/>
</dbReference>
<dbReference type="GO" id="GO:0003676">
    <property type="term" value="F:nucleic acid binding"/>
    <property type="evidence" value="ECO:0007669"/>
    <property type="project" value="InterPro"/>
</dbReference>
<dbReference type="PANTHER" id="PTHR47331:SF1">
    <property type="entry name" value="GAG-LIKE PROTEIN"/>
    <property type="match status" value="1"/>
</dbReference>
<dbReference type="InterPro" id="IPR008042">
    <property type="entry name" value="Retrotrans_Pao"/>
</dbReference>
<dbReference type="InterPro" id="IPR043502">
    <property type="entry name" value="DNA/RNA_pol_sf"/>
</dbReference>
<proteinExistence type="predicted"/>
<organism evidence="2">
    <name type="scientific">Photinus pyralis</name>
    <name type="common">Common eastern firefly</name>
    <name type="synonym">Lampyris pyralis</name>
    <dbReference type="NCBI Taxonomy" id="7054"/>
    <lineage>
        <taxon>Eukaryota</taxon>
        <taxon>Metazoa</taxon>
        <taxon>Ecdysozoa</taxon>
        <taxon>Arthropoda</taxon>
        <taxon>Hexapoda</taxon>
        <taxon>Insecta</taxon>
        <taxon>Pterygota</taxon>
        <taxon>Neoptera</taxon>
        <taxon>Endopterygota</taxon>
        <taxon>Coleoptera</taxon>
        <taxon>Polyphaga</taxon>
        <taxon>Elateriformia</taxon>
        <taxon>Elateroidea</taxon>
        <taxon>Lampyridae</taxon>
        <taxon>Lampyrinae</taxon>
        <taxon>Photinus</taxon>
    </lineage>
</organism>